<accession>A0A7S3MIJ3</accession>
<gene>
    <name evidence="1" type="ORF">FEHR0123_LOCUS1735</name>
</gene>
<dbReference type="SUPFAM" id="SSF54648">
    <property type="entry name" value="DLC"/>
    <property type="match status" value="1"/>
</dbReference>
<dbReference type="GO" id="GO:0030286">
    <property type="term" value="C:dynein complex"/>
    <property type="evidence" value="ECO:0007669"/>
    <property type="project" value="InterPro"/>
</dbReference>
<dbReference type="EMBL" id="HBIE01005577">
    <property type="protein sequence ID" value="CAE0306829.1"/>
    <property type="molecule type" value="Transcribed_RNA"/>
</dbReference>
<dbReference type="InterPro" id="IPR001372">
    <property type="entry name" value="Dynein_light_chain_typ-1/2"/>
</dbReference>
<evidence type="ECO:0000313" key="1">
    <source>
        <dbReference type="EMBL" id="CAE0306829.1"/>
    </source>
</evidence>
<protein>
    <recommendedName>
        <fullName evidence="2">Dynein light chain</fullName>
    </recommendedName>
</protein>
<sequence length="113" mass="13190">MRRDRDSDEESEEKVVEPLPPHRVRFTDMPWPLVDKAIRLIEESTKLAKLDKELATEIQTRIKADAELEDETAGWHVICGKSFASAITYQTTWVLFFDLLEGHHKSFMIFKTQ</sequence>
<organism evidence="1">
    <name type="scientific">Favella ehrenbergii</name>
    <dbReference type="NCBI Taxonomy" id="182087"/>
    <lineage>
        <taxon>Eukaryota</taxon>
        <taxon>Sar</taxon>
        <taxon>Alveolata</taxon>
        <taxon>Ciliophora</taxon>
        <taxon>Intramacronucleata</taxon>
        <taxon>Spirotrichea</taxon>
        <taxon>Choreotrichia</taxon>
        <taxon>Tintinnida</taxon>
        <taxon>Xystonellidae</taxon>
        <taxon>Favella</taxon>
    </lineage>
</organism>
<name>A0A7S3MIJ3_9SPIT</name>
<dbReference type="SMART" id="SM01375">
    <property type="entry name" value="Dynein_light"/>
    <property type="match status" value="1"/>
</dbReference>
<dbReference type="AlphaFoldDB" id="A0A7S3MIJ3"/>
<dbReference type="CDD" id="cd21450">
    <property type="entry name" value="DLC-like_DYNLL1-like"/>
    <property type="match status" value="1"/>
</dbReference>
<dbReference type="GO" id="GO:0007017">
    <property type="term" value="P:microtubule-based process"/>
    <property type="evidence" value="ECO:0007669"/>
    <property type="project" value="InterPro"/>
</dbReference>
<reference evidence="1" key="1">
    <citation type="submission" date="2021-01" db="EMBL/GenBank/DDBJ databases">
        <authorList>
            <person name="Corre E."/>
            <person name="Pelletier E."/>
            <person name="Niang G."/>
            <person name="Scheremetjew M."/>
            <person name="Finn R."/>
            <person name="Kale V."/>
            <person name="Holt S."/>
            <person name="Cochrane G."/>
            <person name="Meng A."/>
            <person name="Brown T."/>
            <person name="Cohen L."/>
        </authorList>
    </citation>
    <scope>NUCLEOTIDE SEQUENCE</scope>
    <source>
        <strain evidence="1">Fehren 1</strain>
    </source>
</reference>
<dbReference type="Gene3D" id="3.30.740.10">
    <property type="entry name" value="Protein Inhibitor Of Neuronal Nitric Oxide Synthase"/>
    <property type="match status" value="1"/>
</dbReference>
<proteinExistence type="predicted"/>
<evidence type="ECO:0008006" key="2">
    <source>
        <dbReference type="Google" id="ProtNLM"/>
    </source>
</evidence>
<dbReference type="Pfam" id="PF01221">
    <property type="entry name" value="Dynein_light"/>
    <property type="match status" value="1"/>
</dbReference>
<dbReference type="InterPro" id="IPR037177">
    <property type="entry name" value="DLC_sf"/>
</dbReference>